<keyword evidence="2" id="KW-1185">Reference proteome</keyword>
<gene>
    <name evidence="1" type="ORF">DHETER_LOCUS2586</name>
</gene>
<feature type="non-terminal residue" evidence="1">
    <location>
        <position position="146"/>
    </location>
</feature>
<dbReference type="Proteomes" id="UP000789702">
    <property type="component" value="Unassembled WGS sequence"/>
</dbReference>
<accession>A0ACA9KT02</accession>
<proteinExistence type="predicted"/>
<evidence type="ECO:0000313" key="2">
    <source>
        <dbReference type="Proteomes" id="UP000789702"/>
    </source>
</evidence>
<comment type="caution">
    <text evidence="1">The sequence shown here is derived from an EMBL/GenBank/DDBJ whole genome shotgun (WGS) entry which is preliminary data.</text>
</comment>
<sequence>MPAVLSKISDLLKFSSSNSNIAKIRQLIERIWNIYKNNRTTLGWSIWIFSVYFLYVRNRNSPKKKRITNEQESTAETANEGEKPKSSKVEVDSVFFERLKKLLRIIIPGIRSKELWLLIIHSFFLVFRTILSVYVAALDGRIVSAL</sequence>
<organism evidence="1 2">
    <name type="scientific">Dentiscutata heterogama</name>
    <dbReference type="NCBI Taxonomy" id="1316150"/>
    <lineage>
        <taxon>Eukaryota</taxon>
        <taxon>Fungi</taxon>
        <taxon>Fungi incertae sedis</taxon>
        <taxon>Mucoromycota</taxon>
        <taxon>Glomeromycotina</taxon>
        <taxon>Glomeromycetes</taxon>
        <taxon>Diversisporales</taxon>
        <taxon>Gigasporaceae</taxon>
        <taxon>Dentiscutata</taxon>
    </lineage>
</organism>
<reference evidence="1" key="1">
    <citation type="submission" date="2021-06" db="EMBL/GenBank/DDBJ databases">
        <authorList>
            <person name="Kallberg Y."/>
            <person name="Tangrot J."/>
            <person name="Rosling A."/>
        </authorList>
    </citation>
    <scope>NUCLEOTIDE SEQUENCE</scope>
    <source>
        <strain evidence="1">IL203A</strain>
    </source>
</reference>
<evidence type="ECO:0000313" key="1">
    <source>
        <dbReference type="EMBL" id="CAG8491725.1"/>
    </source>
</evidence>
<dbReference type="EMBL" id="CAJVPU010001925">
    <property type="protein sequence ID" value="CAG8491725.1"/>
    <property type="molecule type" value="Genomic_DNA"/>
</dbReference>
<name>A0ACA9KT02_9GLOM</name>
<protein>
    <submittedName>
        <fullName evidence="1">510_t:CDS:1</fullName>
    </submittedName>
</protein>